<dbReference type="SUPFAM" id="SSF52096">
    <property type="entry name" value="ClpP/crotonase"/>
    <property type="match status" value="1"/>
</dbReference>
<sequence>MSDTYSEYSLVTPVDPAMGSPGLACLSHLKECTLPSIDPNSTSAAAETMIRTLAIRKAAGPTRAFPQGLARIFASPSSTGVPTRQLVNGRQRTMGGKSFHTIPARLQATSQSNKQRKADTPADILYSVTEAPVAGSGTVANVTISNPKRLNSMDRDMVKKLTSTLRQLSQQPDIRCLVVQGATTTTKSPSFTSGANIFQMANISSYEEAEDFISGLHEACQAMRDIPVPTIAKINGLCLGGGLEFAAACDFRYATRTSTFSMPETKFGIPSVIEARLLANLIGWQKAKEMVYFARFYSAEDVEPWGLVDKSCKDVQELEEVVHEAVTTISSFGPKAMREQKALCQIWEESDLASGIEAGIHAYARMFQDGGSEPKHYMKAFTERKQ</sequence>
<dbReference type="Proteomes" id="UP000184073">
    <property type="component" value="Unassembled WGS sequence"/>
</dbReference>
<dbReference type="CDD" id="cd06558">
    <property type="entry name" value="crotonase-like"/>
    <property type="match status" value="1"/>
</dbReference>
<dbReference type="Pfam" id="PF00378">
    <property type="entry name" value="ECH_1"/>
    <property type="match status" value="1"/>
</dbReference>
<dbReference type="AlphaFoldDB" id="A0A1L9PUX0"/>
<dbReference type="VEuPathDB" id="FungiDB:ASPVEDRAFT_153560"/>
<evidence type="ECO:0000313" key="3">
    <source>
        <dbReference type="Proteomes" id="UP000184073"/>
    </source>
</evidence>
<dbReference type="GeneID" id="63723870"/>
<evidence type="ECO:0000256" key="1">
    <source>
        <dbReference type="ARBA" id="ARBA00005254"/>
    </source>
</evidence>
<dbReference type="RefSeq" id="XP_040671089.1">
    <property type="nucleotide sequence ID" value="XM_040808359.1"/>
</dbReference>
<dbReference type="PANTHER" id="PTHR11941:SF171">
    <property type="entry name" value="SD19268P"/>
    <property type="match status" value="1"/>
</dbReference>
<dbReference type="OrthoDB" id="4268870at2759"/>
<dbReference type="Gene3D" id="3.90.226.10">
    <property type="entry name" value="2-enoyl-CoA Hydratase, Chain A, domain 1"/>
    <property type="match status" value="1"/>
</dbReference>
<reference evidence="3" key="1">
    <citation type="journal article" date="2017" name="Genome Biol.">
        <title>Comparative genomics reveals high biological diversity and specific adaptations in the industrially and medically important fungal genus Aspergillus.</title>
        <authorList>
            <person name="de Vries R.P."/>
            <person name="Riley R."/>
            <person name="Wiebenga A."/>
            <person name="Aguilar-Osorio G."/>
            <person name="Amillis S."/>
            <person name="Uchima C.A."/>
            <person name="Anderluh G."/>
            <person name="Asadollahi M."/>
            <person name="Askin M."/>
            <person name="Barry K."/>
            <person name="Battaglia E."/>
            <person name="Bayram O."/>
            <person name="Benocci T."/>
            <person name="Braus-Stromeyer S.A."/>
            <person name="Caldana C."/>
            <person name="Canovas D."/>
            <person name="Cerqueira G.C."/>
            <person name="Chen F."/>
            <person name="Chen W."/>
            <person name="Choi C."/>
            <person name="Clum A."/>
            <person name="Dos Santos R.A."/>
            <person name="Damasio A.R."/>
            <person name="Diallinas G."/>
            <person name="Emri T."/>
            <person name="Fekete E."/>
            <person name="Flipphi M."/>
            <person name="Freyberg S."/>
            <person name="Gallo A."/>
            <person name="Gournas C."/>
            <person name="Habgood R."/>
            <person name="Hainaut M."/>
            <person name="Harispe M.L."/>
            <person name="Henrissat B."/>
            <person name="Hilden K.S."/>
            <person name="Hope R."/>
            <person name="Hossain A."/>
            <person name="Karabika E."/>
            <person name="Karaffa L."/>
            <person name="Karanyi Z."/>
            <person name="Krasevec N."/>
            <person name="Kuo A."/>
            <person name="Kusch H."/>
            <person name="LaButti K."/>
            <person name="Lagendijk E.L."/>
            <person name="Lapidus A."/>
            <person name="Levasseur A."/>
            <person name="Lindquist E."/>
            <person name="Lipzen A."/>
            <person name="Logrieco A.F."/>
            <person name="MacCabe A."/>
            <person name="Maekelae M.R."/>
            <person name="Malavazi I."/>
            <person name="Melin P."/>
            <person name="Meyer V."/>
            <person name="Mielnichuk N."/>
            <person name="Miskei M."/>
            <person name="Molnar A.P."/>
            <person name="Mule G."/>
            <person name="Ngan C.Y."/>
            <person name="Orejas M."/>
            <person name="Orosz E."/>
            <person name="Ouedraogo J.P."/>
            <person name="Overkamp K.M."/>
            <person name="Park H.-S."/>
            <person name="Perrone G."/>
            <person name="Piumi F."/>
            <person name="Punt P.J."/>
            <person name="Ram A.F."/>
            <person name="Ramon A."/>
            <person name="Rauscher S."/>
            <person name="Record E."/>
            <person name="Riano-Pachon D.M."/>
            <person name="Robert V."/>
            <person name="Roehrig J."/>
            <person name="Ruller R."/>
            <person name="Salamov A."/>
            <person name="Salih N.S."/>
            <person name="Samson R.A."/>
            <person name="Sandor E."/>
            <person name="Sanguinetti M."/>
            <person name="Schuetze T."/>
            <person name="Sepcic K."/>
            <person name="Shelest E."/>
            <person name="Sherlock G."/>
            <person name="Sophianopoulou V."/>
            <person name="Squina F.M."/>
            <person name="Sun H."/>
            <person name="Susca A."/>
            <person name="Todd R.B."/>
            <person name="Tsang A."/>
            <person name="Unkles S.E."/>
            <person name="van de Wiele N."/>
            <person name="van Rossen-Uffink D."/>
            <person name="Oliveira J.V."/>
            <person name="Vesth T.C."/>
            <person name="Visser J."/>
            <person name="Yu J.-H."/>
            <person name="Zhou M."/>
            <person name="Andersen M.R."/>
            <person name="Archer D.B."/>
            <person name="Baker S.E."/>
            <person name="Benoit I."/>
            <person name="Brakhage A.A."/>
            <person name="Braus G.H."/>
            <person name="Fischer R."/>
            <person name="Frisvad J.C."/>
            <person name="Goldman G.H."/>
            <person name="Houbraken J."/>
            <person name="Oakley B."/>
            <person name="Pocsi I."/>
            <person name="Scazzocchio C."/>
            <person name="Seiboth B."/>
            <person name="vanKuyk P.A."/>
            <person name="Wortman J."/>
            <person name="Dyer P.S."/>
            <person name="Grigoriev I.V."/>
        </authorList>
    </citation>
    <scope>NUCLEOTIDE SEQUENCE [LARGE SCALE GENOMIC DNA]</scope>
    <source>
        <strain evidence="3">CBS 583.65</strain>
    </source>
</reference>
<evidence type="ECO:0008006" key="4">
    <source>
        <dbReference type="Google" id="ProtNLM"/>
    </source>
</evidence>
<protein>
    <recommendedName>
        <fullName evidence="4">Enoyl-CoA hydratase</fullName>
    </recommendedName>
</protein>
<dbReference type="InterPro" id="IPR029045">
    <property type="entry name" value="ClpP/crotonase-like_dom_sf"/>
</dbReference>
<dbReference type="STRING" id="1036611.A0A1L9PUX0"/>
<dbReference type="GO" id="GO:0005739">
    <property type="term" value="C:mitochondrion"/>
    <property type="evidence" value="ECO:0007669"/>
    <property type="project" value="TreeGrafter"/>
</dbReference>
<dbReference type="GO" id="GO:0006635">
    <property type="term" value="P:fatty acid beta-oxidation"/>
    <property type="evidence" value="ECO:0007669"/>
    <property type="project" value="TreeGrafter"/>
</dbReference>
<keyword evidence="3" id="KW-1185">Reference proteome</keyword>
<accession>A0A1L9PUX0</accession>
<proteinExistence type="inferred from homology"/>
<dbReference type="EMBL" id="KV878132">
    <property type="protein sequence ID" value="OJJ05327.1"/>
    <property type="molecule type" value="Genomic_DNA"/>
</dbReference>
<gene>
    <name evidence="2" type="ORF">ASPVEDRAFT_153560</name>
</gene>
<comment type="similarity">
    <text evidence="1">Belongs to the enoyl-CoA hydratase/isomerase family.</text>
</comment>
<organism evidence="2 3">
    <name type="scientific">Aspergillus versicolor CBS 583.65</name>
    <dbReference type="NCBI Taxonomy" id="1036611"/>
    <lineage>
        <taxon>Eukaryota</taxon>
        <taxon>Fungi</taxon>
        <taxon>Dikarya</taxon>
        <taxon>Ascomycota</taxon>
        <taxon>Pezizomycotina</taxon>
        <taxon>Eurotiomycetes</taxon>
        <taxon>Eurotiomycetidae</taxon>
        <taxon>Eurotiales</taxon>
        <taxon>Aspergillaceae</taxon>
        <taxon>Aspergillus</taxon>
        <taxon>Aspergillus subgen. Nidulantes</taxon>
    </lineage>
</organism>
<evidence type="ECO:0000313" key="2">
    <source>
        <dbReference type="EMBL" id="OJJ05327.1"/>
    </source>
</evidence>
<dbReference type="PANTHER" id="PTHR11941">
    <property type="entry name" value="ENOYL-COA HYDRATASE-RELATED"/>
    <property type="match status" value="1"/>
</dbReference>
<dbReference type="InterPro" id="IPR001753">
    <property type="entry name" value="Enoyl-CoA_hydra/iso"/>
</dbReference>
<name>A0A1L9PUX0_ASPVE</name>